<dbReference type="PATRIC" id="fig|226910.6.peg.5112"/>
<accession>A0A0C2ERG6</accession>
<dbReference type="Proteomes" id="UP000031535">
    <property type="component" value="Unassembled WGS sequence"/>
</dbReference>
<dbReference type="RefSeq" id="WP_040071457.1">
    <property type="nucleotide sequence ID" value="NZ_JXDG01000065.1"/>
</dbReference>
<dbReference type="EMBL" id="JXDG01000065">
    <property type="protein sequence ID" value="KIH81148.1"/>
    <property type="molecule type" value="Genomic_DNA"/>
</dbReference>
<reference evidence="1 2" key="1">
    <citation type="submission" date="2015-01" db="EMBL/GenBank/DDBJ databases">
        <title>Complete genome of Pseudomonas batumici UCM B-321 producer of the batumin antibiotic with strong antistaphilococcal and potential anticancer activity.</title>
        <authorList>
            <person name="Klochko V.V."/>
            <person name="Zelena L.B."/>
            <person name="Elena K.A."/>
            <person name="Reva O.N."/>
        </authorList>
    </citation>
    <scope>NUCLEOTIDE SEQUENCE [LARGE SCALE GENOMIC DNA]</scope>
    <source>
        <strain evidence="1 2">UCM B-321</strain>
    </source>
</reference>
<gene>
    <name evidence="1" type="ORF">UCMB321_5123</name>
</gene>
<keyword evidence="2" id="KW-1185">Reference proteome</keyword>
<dbReference type="AlphaFoldDB" id="A0A0C2ERG6"/>
<organism evidence="1 2">
    <name type="scientific">Pseudomonas batumici</name>
    <dbReference type="NCBI Taxonomy" id="226910"/>
    <lineage>
        <taxon>Bacteria</taxon>
        <taxon>Pseudomonadati</taxon>
        <taxon>Pseudomonadota</taxon>
        <taxon>Gammaproteobacteria</taxon>
        <taxon>Pseudomonadales</taxon>
        <taxon>Pseudomonadaceae</taxon>
        <taxon>Pseudomonas</taxon>
    </lineage>
</organism>
<evidence type="ECO:0000313" key="1">
    <source>
        <dbReference type="EMBL" id="KIH81148.1"/>
    </source>
</evidence>
<sequence length="251" mass="27447">MTHFQDTLRLAPPVVPQAHGRGIGLLAAAQLSIVIRPYVGMDEGDLVELFWDDCYVTARQVSAHDVGQPLSLRVPESFVQEGVARVHYRVLHVGSGGACSRRLKVPVKLACPGGQPFGEENQGLTPLIIPAPIQRYGVNPSQMRRGVPLTLAPYLNMAAEDEITLLWGDVRLDLPKLAGEDIGKPVRLFVPPAVIQEAGEDSGLELTYCVIDRVGNNSRWAPARRLRVGSARHYIRAPRPDFAKLAQPCRG</sequence>
<proteinExistence type="predicted"/>
<comment type="caution">
    <text evidence="1">The sequence shown here is derived from an EMBL/GenBank/DDBJ whole genome shotgun (WGS) entry which is preliminary data.</text>
</comment>
<evidence type="ECO:0000313" key="2">
    <source>
        <dbReference type="Proteomes" id="UP000031535"/>
    </source>
</evidence>
<protein>
    <submittedName>
        <fullName evidence="1">Uncharacterized protein</fullName>
    </submittedName>
</protein>
<dbReference type="STRING" id="226910.UCMB321_5123"/>
<dbReference type="OrthoDB" id="6986081at2"/>
<name>A0A0C2ERG6_9PSED</name>